<comment type="similarity">
    <text evidence="1">Belongs to the NAD(P)H dehydrogenase (quinone) family.</text>
</comment>
<keyword evidence="2 4" id="KW-0560">Oxidoreductase</keyword>
<dbReference type="GO" id="GO:0003955">
    <property type="term" value="F:NAD(P)H dehydrogenase (quinone) activity"/>
    <property type="evidence" value="ECO:0007669"/>
    <property type="project" value="UniProtKB-EC"/>
</dbReference>
<dbReference type="Pfam" id="PF02525">
    <property type="entry name" value="Flavodoxin_2"/>
    <property type="match status" value="1"/>
</dbReference>
<evidence type="ECO:0000259" key="3">
    <source>
        <dbReference type="Pfam" id="PF02525"/>
    </source>
</evidence>
<dbReference type="PANTHER" id="PTHR10204:SF34">
    <property type="entry name" value="NAD(P)H DEHYDROGENASE [QUINONE] 1 ISOFORM 1"/>
    <property type="match status" value="1"/>
</dbReference>
<dbReference type="PANTHER" id="PTHR10204">
    <property type="entry name" value="NAD P H OXIDOREDUCTASE-RELATED"/>
    <property type="match status" value="1"/>
</dbReference>
<organism evidence="4 5">
    <name type="scientific">Novosphingobium fluoreni</name>
    <dbReference type="NCBI Taxonomy" id="1391222"/>
    <lineage>
        <taxon>Bacteria</taxon>
        <taxon>Pseudomonadati</taxon>
        <taxon>Pseudomonadota</taxon>
        <taxon>Alphaproteobacteria</taxon>
        <taxon>Sphingomonadales</taxon>
        <taxon>Sphingomonadaceae</taxon>
        <taxon>Novosphingobium</taxon>
    </lineage>
</organism>
<dbReference type="Proteomes" id="UP000561459">
    <property type="component" value="Unassembled WGS sequence"/>
</dbReference>
<dbReference type="GO" id="GO:0005829">
    <property type="term" value="C:cytosol"/>
    <property type="evidence" value="ECO:0007669"/>
    <property type="project" value="TreeGrafter"/>
</dbReference>
<evidence type="ECO:0000256" key="1">
    <source>
        <dbReference type="ARBA" id="ARBA00006252"/>
    </source>
</evidence>
<dbReference type="EMBL" id="JACIDY010000005">
    <property type="protein sequence ID" value="MBB3940603.1"/>
    <property type="molecule type" value="Genomic_DNA"/>
</dbReference>
<evidence type="ECO:0000313" key="4">
    <source>
        <dbReference type="EMBL" id="MBB3940603.1"/>
    </source>
</evidence>
<evidence type="ECO:0000256" key="2">
    <source>
        <dbReference type="ARBA" id="ARBA00023002"/>
    </source>
</evidence>
<name>A0A7W6C4D8_9SPHN</name>
<evidence type="ECO:0000313" key="5">
    <source>
        <dbReference type="Proteomes" id="UP000561459"/>
    </source>
</evidence>
<gene>
    <name evidence="4" type="ORF">GGR39_002260</name>
</gene>
<dbReference type="InterPro" id="IPR003680">
    <property type="entry name" value="Flavodoxin_fold"/>
</dbReference>
<proteinExistence type="inferred from homology"/>
<feature type="domain" description="Flavodoxin-like fold" evidence="3">
    <location>
        <begin position="1"/>
        <end position="209"/>
    </location>
</feature>
<protein>
    <submittedName>
        <fullName evidence="4">NAD(P)H dehydrogenase (Quinone)</fullName>
        <ecNumber evidence="4">1.6.5.2</ecNumber>
    </submittedName>
</protein>
<comment type="caution">
    <text evidence="4">The sequence shown here is derived from an EMBL/GenBank/DDBJ whole genome shotgun (WGS) entry which is preliminary data.</text>
</comment>
<keyword evidence="5" id="KW-1185">Reference proteome</keyword>
<reference evidence="4 5" key="1">
    <citation type="submission" date="2020-08" db="EMBL/GenBank/DDBJ databases">
        <title>Genomic Encyclopedia of Type Strains, Phase IV (KMG-IV): sequencing the most valuable type-strain genomes for metagenomic binning, comparative biology and taxonomic classification.</title>
        <authorList>
            <person name="Goeker M."/>
        </authorList>
    </citation>
    <scope>NUCLEOTIDE SEQUENCE [LARGE SCALE GENOMIC DNA]</scope>
    <source>
        <strain evidence="4 5">DSM 27568</strain>
    </source>
</reference>
<dbReference type="RefSeq" id="WP_183617202.1">
    <property type="nucleotide sequence ID" value="NZ_JACIDY010000005.1"/>
</dbReference>
<accession>A0A7W6C4D8</accession>
<dbReference type="SUPFAM" id="SSF52218">
    <property type="entry name" value="Flavoproteins"/>
    <property type="match status" value="1"/>
</dbReference>
<dbReference type="Gene3D" id="3.40.50.360">
    <property type="match status" value="1"/>
</dbReference>
<dbReference type="InterPro" id="IPR029039">
    <property type="entry name" value="Flavoprotein-like_sf"/>
</dbReference>
<dbReference type="EC" id="1.6.5.2" evidence="4"/>
<sequence length="255" mass="28204">MNILIVSAHPEPASLTNALRDIAIDQLKADGHEVQLSDLYAMNFKTVVDRDDFPAVDPAEPLRPTVASMKAAAAREFSQDVLDEQEKVFWADAVIFAFPLWWFSVPAIMKGWIDRVWTAGVGYQLTGERYGAGRMAGKRAMLMVMVGGQESYFSERGVNGPINDLLFPITHGMLYYPGFDVLPSLLVHGTHHLGEKYPAVVEGVRERMRTLFTIPPIPFRPQGGGDYTEKAFELREEVAASAPAGFAAHIHTDAE</sequence>
<dbReference type="InterPro" id="IPR051545">
    <property type="entry name" value="NAD(P)H_dehydrogenase_qn"/>
</dbReference>
<dbReference type="AlphaFoldDB" id="A0A7W6C4D8"/>